<dbReference type="GO" id="GO:0008270">
    <property type="term" value="F:zinc ion binding"/>
    <property type="evidence" value="ECO:0007669"/>
    <property type="project" value="InterPro"/>
</dbReference>
<proteinExistence type="predicted"/>
<dbReference type="AlphaFoldDB" id="A0A5D2PIJ4"/>
<dbReference type="Proteomes" id="UP000322667">
    <property type="component" value="Chromosome A08"/>
</dbReference>
<name>A0A5D2PIJ4_GOSTO</name>
<dbReference type="GO" id="GO:0003676">
    <property type="term" value="F:nucleic acid binding"/>
    <property type="evidence" value="ECO:0007669"/>
    <property type="project" value="InterPro"/>
</dbReference>
<evidence type="ECO:0000259" key="1">
    <source>
        <dbReference type="Pfam" id="PF14392"/>
    </source>
</evidence>
<dbReference type="InterPro" id="IPR025836">
    <property type="entry name" value="Zn_knuckle_CX2CX4HX4C"/>
</dbReference>
<dbReference type="EMBL" id="CM017617">
    <property type="protein sequence ID" value="TYI15756.1"/>
    <property type="molecule type" value="Genomic_DNA"/>
</dbReference>
<reference evidence="2 3" key="1">
    <citation type="submission" date="2019-07" db="EMBL/GenBank/DDBJ databases">
        <title>WGS assembly of Gossypium tomentosum.</title>
        <authorList>
            <person name="Chen Z.J."/>
            <person name="Sreedasyam A."/>
            <person name="Ando A."/>
            <person name="Song Q."/>
            <person name="De L."/>
            <person name="Hulse-Kemp A."/>
            <person name="Ding M."/>
            <person name="Ye W."/>
            <person name="Kirkbride R."/>
            <person name="Jenkins J."/>
            <person name="Plott C."/>
            <person name="Lovell J."/>
            <person name="Lin Y.-M."/>
            <person name="Vaughn R."/>
            <person name="Liu B."/>
            <person name="Li W."/>
            <person name="Simpson S."/>
            <person name="Scheffler B."/>
            <person name="Saski C."/>
            <person name="Grover C."/>
            <person name="Hu G."/>
            <person name="Conover J."/>
            <person name="Carlson J."/>
            <person name="Shu S."/>
            <person name="Boston L."/>
            <person name="Williams M."/>
            <person name="Peterson D."/>
            <person name="Mcgee K."/>
            <person name="Jones D."/>
            <person name="Wendel J."/>
            <person name="Stelly D."/>
            <person name="Grimwood J."/>
            <person name="Schmutz J."/>
        </authorList>
    </citation>
    <scope>NUCLEOTIDE SEQUENCE [LARGE SCALE GENOMIC DNA]</scope>
    <source>
        <strain evidence="2">7179.01</strain>
    </source>
</reference>
<evidence type="ECO:0000313" key="2">
    <source>
        <dbReference type="EMBL" id="TYI15756.1"/>
    </source>
</evidence>
<feature type="domain" description="Zinc knuckle CX2CX4HX4C" evidence="1">
    <location>
        <begin position="42"/>
        <end position="70"/>
    </location>
</feature>
<dbReference type="Pfam" id="PF14392">
    <property type="entry name" value="zf-CCHC_4"/>
    <property type="match status" value="1"/>
</dbReference>
<organism evidence="2 3">
    <name type="scientific">Gossypium tomentosum</name>
    <name type="common">Hawaiian cotton</name>
    <name type="synonym">Gossypium sandvicense</name>
    <dbReference type="NCBI Taxonomy" id="34277"/>
    <lineage>
        <taxon>Eukaryota</taxon>
        <taxon>Viridiplantae</taxon>
        <taxon>Streptophyta</taxon>
        <taxon>Embryophyta</taxon>
        <taxon>Tracheophyta</taxon>
        <taxon>Spermatophyta</taxon>
        <taxon>Magnoliopsida</taxon>
        <taxon>eudicotyledons</taxon>
        <taxon>Gunneridae</taxon>
        <taxon>Pentapetalae</taxon>
        <taxon>rosids</taxon>
        <taxon>malvids</taxon>
        <taxon>Malvales</taxon>
        <taxon>Malvaceae</taxon>
        <taxon>Malvoideae</taxon>
        <taxon>Gossypium</taxon>
    </lineage>
</organism>
<keyword evidence="3" id="KW-1185">Reference proteome</keyword>
<evidence type="ECO:0000313" key="3">
    <source>
        <dbReference type="Proteomes" id="UP000322667"/>
    </source>
</evidence>
<dbReference type="SUPFAM" id="SSF57756">
    <property type="entry name" value="Retrovirus zinc finger-like domains"/>
    <property type="match status" value="1"/>
</dbReference>
<gene>
    <name evidence="2" type="ORF">ES332_A08G208700v1</name>
</gene>
<accession>A0A5D2PIJ4</accession>
<sequence>MIRHFREGDFTPICILRLVWKCQSLYNKKKEKKILIGTDRVIYARFQYEKLSLFCFICGKLGHGESFCPFRTSIESSKIVFRWDITLRAVARRRSVSANKWLRDADGSDWSELNKERNFRGNNSDDDKVFEHNWGRESSEDYPNPNLVPLGYGSRMLILRVAMGRIC</sequence>
<dbReference type="InterPro" id="IPR036875">
    <property type="entry name" value="Znf_CCHC_sf"/>
</dbReference>
<protein>
    <recommendedName>
        <fullName evidence="1">Zinc knuckle CX2CX4HX4C domain-containing protein</fullName>
    </recommendedName>
</protein>